<accession>A0A9P6I703</accession>
<keyword evidence="5" id="KW-1185">Reference proteome</keyword>
<feature type="domain" description="AB hydrolase-1" evidence="3">
    <location>
        <begin position="30"/>
        <end position="325"/>
    </location>
</feature>
<dbReference type="InterPro" id="IPR000073">
    <property type="entry name" value="AB_hydrolase_1"/>
</dbReference>
<protein>
    <recommendedName>
        <fullName evidence="3">AB hydrolase-1 domain-containing protein</fullName>
    </recommendedName>
</protein>
<evidence type="ECO:0000256" key="1">
    <source>
        <dbReference type="ARBA" id="ARBA00022801"/>
    </source>
</evidence>
<keyword evidence="1" id="KW-0378">Hydrolase</keyword>
<dbReference type="Gene3D" id="3.40.50.1820">
    <property type="entry name" value="alpha/beta hydrolase"/>
    <property type="match status" value="1"/>
</dbReference>
<dbReference type="AlphaFoldDB" id="A0A9P6I703"/>
<comment type="similarity">
    <text evidence="2">Belongs to the AB hydrolase superfamily. Epoxide hydrolase family.</text>
</comment>
<gene>
    <name evidence="4" type="ORF">CkaCkLH20_05218</name>
</gene>
<dbReference type="PANTHER" id="PTHR43329">
    <property type="entry name" value="EPOXIDE HYDROLASE"/>
    <property type="match status" value="1"/>
</dbReference>
<reference evidence="4" key="2">
    <citation type="submission" date="2020-11" db="EMBL/GenBank/DDBJ databases">
        <title>Whole genome sequencing of Colletotrichum sp.</title>
        <authorList>
            <person name="Li H."/>
        </authorList>
    </citation>
    <scope>NUCLEOTIDE SEQUENCE</scope>
    <source>
        <strain evidence="4">CkLH20</strain>
    </source>
</reference>
<name>A0A9P6I703_9PEZI</name>
<dbReference type="SUPFAM" id="SSF53474">
    <property type="entry name" value="alpha/beta-Hydrolases"/>
    <property type="match status" value="1"/>
</dbReference>
<dbReference type="RefSeq" id="XP_038746979.1">
    <property type="nucleotide sequence ID" value="XM_038887937.1"/>
</dbReference>
<dbReference type="OrthoDB" id="408373at2759"/>
<organism evidence="4 5">
    <name type="scientific">Colletotrichum karsti</name>
    <dbReference type="NCBI Taxonomy" id="1095194"/>
    <lineage>
        <taxon>Eukaryota</taxon>
        <taxon>Fungi</taxon>
        <taxon>Dikarya</taxon>
        <taxon>Ascomycota</taxon>
        <taxon>Pezizomycotina</taxon>
        <taxon>Sordariomycetes</taxon>
        <taxon>Hypocreomycetidae</taxon>
        <taxon>Glomerellales</taxon>
        <taxon>Glomerellaceae</taxon>
        <taxon>Colletotrichum</taxon>
        <taxon>Colletotrichum boninense species complex</taxon>
    </lineage>
</organism>
<evidence type="ECO:0000259" key="3">
    <source>
        <dbReference type="Pfam" id="PF00561"/>
    </source>
</evidence>
<dbReference type="Proteomes" id="UP000781932">
    <property type="component" value="Unassembled WGS sequence"/>
</dbReference>
<dbReference type="EMBL" id="JAATWM020000014">
    <property type="protein sequence ID" value="KAF9877518.1"/>
    <property type="molecule type" value="Genomic_DNA"/>
</dbReference>
<dbReference type="GeneID" id="62161011"/>
<dbReference type="Pfam" id="PF00561">
    <property type="entry name" value="Abhydrolase_1"/>
    <property type="match status" value="1"/>
</dbReference>
<sequence>MASTTLAENEFTHSGDKKTFYWSAGPADGPLVILVHGWPANGETWKPQLTALAALGFRAIAPDARGYGRSSVPKERTDYAMEHHVSDLLALLQHLGRRKAVWIGHDWGAGLVWGFAAQHPDKCVGVCCMTVPYGTLEHGLAGLVALSNRELYPEDQFPLAQWDYQAFHTEQPEASAKQLEANVPNTVKLLYRGATAEKYGKPTFLASLRKLGGWWGGLPEAPDTPFEGTLFKNDKPAYDRMVAEFEKNGFEGPNDYYRNHEENSKFALKAPNGGRLSYPVLFIGAQWDSVCDTSISRLAEPMRELCDDLTEVTIEAGHWVAMERPQETNAAIVRWLATKLPTYFPGYWKTPFVSRK</sequence>
<dbReference type="PRINTS" id="PR00412">
    <property type="entry name" value="EPOXHYDRLASE"/>
</dbReference>
<reference evidence="4" key="1">
    <citation type="submission" date="2020-03" db="EMBL/GenBank/DDBJ databases">
        <authorList>
            <person name="He L."/>
        </authorList>
    </citation>
    <scope>NUCLEOTIDE SEQUENCE</scope>
    <source>
        <strain evidence="4">CkLH20</strain>
    </source>
</reference>
<dbReference type="InterPro" id="IPR029058">
    <property type="entry name" value="AB_hydrolase_fold"/>
</dbReference>
<dbReference type="GO" id="GO:0016787">
    <property type="term" value="F:hydrolase activity"/>
    <property type="evidence" value="ECO:0007669"/>
    <property type="project" value="UniProtKB-KW"/>
</dbReference>
<comment type="caution">
    <text evidence="4">The sequence shown here is derived from an EMBL/GenBank/DDBJ whole genome shotgun (WGS) entry which is preliminary data.</text>
</comment>
<dbReference type="InterPro" id="IPR000639">
    <property type="entry name" value="Epox_hydrolase-like"/>
</dbReference>
<evidence type="ECO:0000313" key="4">
    <source>
        <dbReference type="EMBL" id="KAF9877518.1"/>
    </source>
</evidence>
<evidence type="ECO:0000256" key="2">
    <source>
        <dbReference type="ARBA" id="ARBA00038334"/>
    </source>
</evidence>
<evidence type="ECO:0000313" key="5">
    <source>
        <dbReference type="Proteomes" id="UP000781932"/>
    </source>
</evidence>
<proteinExistence type="inferred from homology"/>
<dbReference type="PRINTS" id="PR00111">
    <property type="entry name" value="ABHYDROLASE"/>
</dbReference>